<feature type="compositionally biased region" description="Polar residues" evidence="1">
    <location>
        <begin position="245"/>
        <end position="266"/>
    </location>
</feature>
<dbReference type="Proteomes" id="UP000596742">
    <property type="component" value="Unassembled WGS sequence"/>
</dbReference>
<organism evidence="3 4">
    <name type="scientific">Mytilus galloprovincialis</name>
    <name type="common">Mediterranean mussel</name>
    <dbReference type="NCBI Taxonomy" id="29158"/>
    <lineage>
        <taxon>Eukaryota</taxon>
        <taxon>Metazoa</taxon>
        <taxon>Spiralia</taxon>
        <taxon>Lophotrochozoa</taxon>
        <taxon>Mollusca</taxon>
        <taxon>Bivalvia</taxon>
        <taxon>Autobranchia</taxon>
        <taxon>Pteriomorphia</taxon>
        <taxon>Mytilida</taxon>
        <taxon>Mytiloidea</taxon>
        <taxon>Mytilidae</taxon>
        <taxon>Mytilinae</taxon>
        <taxon>Mytilus</taxon>
    </lineage>
</organism>
<gene>
    <name evidence="3" type="ORF">MGAL_10B078342</name>
</gene>
<evidence type="ECO:0000256" key="1">
    <source>
        <dbReference type="SAM" id="MobiDB-lite"/>
    </source>
</evidence>
<dbReference type="EMBL" id="UYJE01005349">
    <property type="protein sequence ID" value="VDI36497.1"/>
    <property type="molecule type" value="Genomic_DNA"/>
</dbReference>
<proteinExistence type="predicted"/>
<name>A0A8B6EPD5_MYTGA</name>
<dbReference type="OrthoDB" id="10477333at2759"/>
<feature type="compositionally biased region" description="Polar residues" evidence="1">
    <location>
        <begin position="10"/>
        <end position="25"/>
    </location>
</feature>
<comment type="caution">
    <text evidence="3">The sequence shown here is derived from an EMBL/GenBank/DDBJ whole genome shotgun (WGS) entry which is preliminary data.</text>
</comment>
<sequence>MDETLKTKKFTSCGQPPDNSQIENGNSTIVHTESYFTGHHYSFDIEIETVCDPPFCFGLRCDKCVTDHTTTLYSNKDTSIPSSDSTVYIEPDKTTAPSSINITSGHITPTQPISTTVNQSSLATGSDAIIVITSSVVGFVLLVCILLGIAYKYKSQKKLRNRPEIQATKQLPPAIVLHKPENYGKGCLENCEKSNEFNNRKQQTQLTQDIDDLLSERDIKSEKQNNYRSENSSCKIGMNDKQKSQHINGRSAIANTRSSNNETQETLPEDETEQQKNDGHSCVIGVKDISHKPAKTSSESTTCETDRNCRTDFVIEPKSTTVKTNEPNKSYGRIGSLLPPETTEKSYENNNVKRPNSAMPAKNRHMSKVDFPKSKSTLETMYNNIRPKEIPLQVNNLMPKNGKLPMNA</sequence>
<evidence type="ECO:0000256" key="2">
    <source>
        <dbReference type="SAM" id="Phobius"/>
    </source>
</evidence>
<feature type="region of interest" description="Disordered" evidence="1">
    <location>
        <begin position="1"/>
        <end position="25"/>
    </location>
</feature>
<feature type="region of interest" description="Disordered" evidence="1">
    <location>
        <begin position="322"/>
        <end position="362"/>
    </location>
</feature>
<keyword evidence="4" id="KW-1185">Reference proteome</keyword>
<accession>A0A8B6EPD5</accession>
<keyword evidence="2" id="KW-0472">Membrane</keyword>
<evidence type="ECO:0000313" key="3">
    <source>
        <dbReference type="EMBL" id="VDI36497.1"/>
    </source>
</evidence>
<feature type="region of interest" description="Disordered" evidence="1">
    <location>
        <begin position="286"/>
        <end position="305"/>
    </location>
</feature>
<protein>
    <submittedName>
        <fullName evidence="3">Uncharacterized protein</fullName>
    </submittedName>
</protein>
<keyword evidence="2" id="KW-1133">Transmembrane helix</keyword>
<reference evidence="3" key="1">
    <citation type="submission" date="2018-11" db="EMBL/GenBank/DDBJ databases">
        <authorList>
            <person name="Alioto T."/>
            <person name="Alioto T."/>
        </authorList>
    </citation>
    <scope>NUCLEOTIDE SEQUENCE</scope>
</reference>
<evidence type="ECO:0000313" key="4">
    <source>
        <dbReference type="Proteomes" id="UP000596742"/>
    </source>
</evidence>
<feature type="transmembrane region" description="Helical" evidence="2">
    <location>
        <begin position="128"/>
        <end position="151"/>
    </location>
</feature>
<dbReference type="AlphaFoldDB" id="A0A8B6EPD5"/>
<feature type="region of interest" description="Disordered" evidence="1">
    <location>
        <begin position="217"/>
        <end position="279"/>
    </location>
</feature>
<keyword evidence="2" id="KW-0812">Transmembrane</keyword>